<evidence type="ECO:0000256" key="3">
    <source>
        <dbReference type="PROSITE-ProRule" id="PRU00339"/>
    </source>
</evidence>
<dbReference type="Gene3D" id="1.25.40.10">
    <property type="entry name" value="Tetratricopeptide repeat domain"/>
    <property type="match status" value="3"/>
</dbReference>
<protein>
    <submittedName>
        <fullName evidence="5">Tetratricopeptide repeat protein</fullName>
    </submittedName>
</protein>
<dbReference type="PANTHER" id="PTHR44227">
    <property type="match status" value="1"/>
</dbReference>
<name>A0A842HKV1_9BACT</name>
<feature type="repeat" description="TPR" evidence="3">
    <location>
        <begin position="552"/>
        <end position="585"/>
    </location>
</feature>
<dbReference type="EMBL" id="JACHVB010000060">
    <property type="protein sequence ID" value="MBC2596097.1"/>
    <property type="molecule type" value="Genomic_DNA"/>
</dbReference>
<dbReference type="AlphaFoldDB" id="A0A842HKV1"/>
<evidence type="ECO:0000256" key="4">
    <source>
        <dbReference type="SAM" id="Phobius"/>
    </source>
</evidence>
<dbReference type="PANTHER" id="PTHR44227:SF3">
    <property type="entry name" value="PROTEIN O-MANNOSYL-TRANSFERASE TMTC4"/>
    <property type="match status" value="1"/>
</dbReference>
<accession>A0A842HKV1</accession>
<dbReference type="InterPro" id="IPR019734">
    <property type="entry name" value="TPR_rpt"/>
</dbReference>
<evidence type="ECO:0000313" key="5">
    <source>
        <dbReference type="EMBL" id="MBC2596097.1"/>
    </source>
</evidence>
<evidence type="ECO:0000256" key="2">
    <source>
        <dbReference type="ARBA" id="ARBA00022803"/>
    </source>
</evidence>
<gene>
    <name evidence="5" type="ORF">H5P28_17655</name>
</gene>
<dbReference type="RefSeq" id="WP_185677013.1">
    <property type="nucleotide sequence ID" value="NZ_JACHVB010000060.1"/>
</dbReference>
<comment type="caution">
    <text evidence="5">The sequence shown here is derived from an EMBL/GenBank/DDBJ whole genome shotgun (WGS) entry which is preliminary data.</text>
</comment>
<dbReference type="PROSITE" id="PS50005">
    <property type="entry name" value="TPR"/>
    <property type="match status" value="3"/>
</dbReference>
<feature type="transmembrane region" description="Helical" evidence="4">
    <location>
        <begin position="317"/>
        <end position="335"/>
    </location>
</feature>
<dbReference type="SMART" id="SM00028">
    <property type="entry name" value="TPR"/>
    <property type="match status" value="6"/>
</dbReference>
<feature type="transmembrane region" description="Helical" evidence="4">
    <location>
        <begin position="179"/>
        <end position="206"/>
    </location>
</feature>
<feature type="transmembrane region" description="Helical" evidence="4">
    <location>
        <begin position="89"/>
        <end position="112"/>
    </location>
</feature>
<dbReference type="Pfam" id="PF13371">
    <property type="entry name" value="TPR_9"/>
    <property type="match status" value="1"/>
</dbReference>
<feature type="transmembrane region" description="Helical" evidence="4">
    <location>
        <begin position="290"/>
        <end position="310"/>
    </location>
</feature>
<dbReference type="Proteomes" id="UP000546464">
    <property type="component" value="Unassembled WGS sequence"/>
</dbReference>
<dbReference type="SUPFAM" id="SSF48452">
    <property type="entry name" value="TPR-like"/>
    <property type="match status" value="2"/>
</dbReference>
<dbReference type="InterPro" id="IPR052346">
    <property type="entry name" value="O-mannosyl-transferase_TMTC"/>
</dbReference>
<keyword evidence="4" id="KW-0812">Transmembrane</keyword>
<feature type="transmembrane region" description="Helical" evidence="4">
    <location>
        <begin position="376"/>
        <end position="393"/>
    </location>
</feature>
<reference evidence="5 6" key="1">
    <citation type="submission" date="2020-07" db="EMBL/GenBank/DDBJ databases">
        <authorList>
            <person name="Feng X."/>
        </authorList>
    </citation>
    <scope>NUCLEOTIDE SEQUENCE [LARGE SCALE GENOMIC DNA]</scope>
    <source>
        <strain evidence="5 6">JCM31066</strain>
    </source>
</reference>
<feature type="repeat" description="TPR" evidence="3">
    <location>
        <begin position="484"/>
        <end position="517"/>
    </location>
</feature>
<organism evidence="5 6">
    <name type="scientific">Ruficoccus amylovorans</name>
    <dbReference type="NCBI Taxonomy" id="1804625"/>
    <lineage>
        <taxon>Bacteria</taxon>
        <taxon>Pseudomonadati</taxon>
        <taxon>Verrucomicrobiota</taxon>
        <taxon>Opitutia</taxon>
        <taxon>Puniceicoccales</taxon>
        <taxon>Cerasicoccaceae</taxon>
        <taxon>Ruficoccus</taxon>
    </lineage>
</organism>
<feature type="repeat" description="TPR" evidence="3">
    <location>
        <begin position="518"/>
        <end position="551"/>
    </location>
</feature>
<keyword evidence="4" id="KW-0472">Membrane</keyword>
<feature type="transmembrane region" description="Helical" evidence="4">
    <location>
        <begin position="347"/>
        <end position="364"/>
    </location>
</feature>
<feature type="transmembrane region" description="Helical" evidence="4">
    <location>
        <begin position="151"/>
        <end position="167"/>
    </location>
</feature>
<sequence length="619" mass="68013">MEKSARPLPRWPFALAVAVLALLPLLPALENGFVWDDEMNLTANEHFRGLGAEHLRWMATNFHGGHYQPLTWLSYALNHAAGGLHPRGYIAVNLALHALNAALVFILFTHLLPRDGHERRRLAWAVLGALFYALHPLRVESAVWVTERRDVLSLFFLLLSLLAWLRAQDGSHRRGLFYALSLLTFAASLLSKAWGIVFPAVLLILYWRPLHRHSWKKIALELAPFAVLAVGFALLAAAAQSEEAMASLDAHGWDARLMQAAWSPAFYLEKTALPLDLSPLYLLRGDFNPWSPAMIAGAAVTVVITGTLILRARRFPALLAGWLVFLVLLAPISGLAQSGSQLAADRYTYLAGIVPALGLAAAGLWASRRWPQQKKLFAVGMVVVVALLTFATTRQTQVWESADTLWSQAIEADETNYVAYFNRATTGKLGGYEGALADLDRAIELDPGYAAAYARRGEIRVNARQDAAARADLDTAISLNPAPAQPYNNRGILNLRAGKTAKAEADFGDALERDPELYEAYVNRGLLYHQQGKSTAALADYGAALALRPDVWQVYFNRGLLLAETGQTEAAIEDFTHALSLNPDFAGTYEQRALLYRKLGQTKAAEADLAAVRRLTTLP</sequence>
<dbReference type="InterPro" id="IPR011990">
    <property type="entry name" value="TPR-like_helical_dom_sf"/>
</dbReference>
<proteinExistence type="predicted"/>
<keyword evidence="2 3" id="KW-0802">TPR repeat</keyword>
<evidence type="ECO:0000256" key="1">
    <source>
        <dbReference type="ARBA" id="ARBA00022737"/>
    </source>
</evidence>
<feature type="transmembrane region" description="Helical" evidence="4">
    <location>
        <begin position="218"/>
        <end position="239"/>
    </location>
</feature>
<evidence type="ECO:0000313" key="6">
    <source>
        <dbReference type="Proteomes" id="UP000546464"/>
    </source>
</evidence>
<dbReference type="PROSITE" id="PS50293">
    <property type="entry name" value="TPR_REGION"/>
    <property type="match status" value="1"/>
</dbReference>
<keyword evidence="6" id="KW-1185">Reference proteome</keyword>
<keyword evidence="1" id="KW-0677">Repeat</keyword>
<keyword evidence="4" id="KW-1133">Transmembrane helix</keyword>